<evidence type="ECO:0000256" key="4">
    <source>
        <dbReference type="ARBA" id="ARBA00025707"/>
    </source>
</evidence>
<dbReference type="GO" id="GO:0000234">
    <property type="term" value="F:phosphoethanolamine N-methyltransferase activity"/>
    <property type="evidence" value="ECO:0007669"/>
    <property type="project" value="UniProtKB-EC"/>
</dbReference>
<dbReference type="CDD" id="cd02440">
    <property type="entry name" value="AdoMet_MTases"/>
    <property type="match status" value="1"/>
</dbReference>
<dbReference type="SUPFAM" id="SSF53335">
    <property type="entry name" value="S-adenosyl-L-methionine-dependent methyltransferases"/>
    <property type="match status" value="1"/>
</dbReference>
<dbReference type="GO" id="GO:0043770">
    <property type="term" value="F:demethylmenaquinone methyltransferase activity"/>
    <property type="evidence" value="ECO:0007669"/>
    <property type="project" value="UniProtKB-EC"/>
</dbReference>
<dbReference type="PANTHER" id="PTHR44307">
    <property type="entry name" value="PHOSPHOETHANOLAMINE METHYLTRANSFERASE"/>
    <property type="match status" value="1"/>
</dbReference>
<dbReference type="Pfam" id="PF13649">
    <property type="entry name" value="Methyltransf_25"/>
    <property type="match status" value="1"/>
</dbReference>
<reference evidence="7" key="1">
    <citation type="submission" date="2019-08" db="EMBL/GenBank/DDBJ databases">
        <authorList>
            <person name="Kucharzyk K."/>
            <person name="Murdoch R.W."/>
            <person name="Higgins S."/>
            <person name="Loffler F."/>
        </authorList>
    </citation>
    <scope>NUCLEOTIDE SEQUENCE</scope>
</reference>
<comment type="caution">
    <text evidence="7">The sequence shown here is derived from an EMBL/GenBank/DDBJ whole genome shotgun (WGS) entry which is preliminary data.</text>
</comment>
<keyword evidence="2 7" id="KW-0489">Methyltransferase</keyword>
<comment type="pathway">
    <text evidence="4">Phospholipid metabolism.</text>
</comment>
<dbReference type="InterPro" id="IPR041698">
    <property type="entry name" value="Methyltransf_25"/>
</dbReference>
<dbReference type="InterPro" id="IPR029063">
    <property type="entry name" value="SAM-dependent_MTases_sf"/>
</dbReference>
<keyword evidence="7" id="KW-0830">Ubiquinone</keyword>
<dbReference type="GO" id="GO:0032259">
    <property type="term" value="P:methylation"/>
    <property type="evidence" value="ECO:0007669"/>
    <property type="project" value="UniProtKB-KW"/>
</dbReference>
<evidence type="ECO:0000256" key="2">
    <source>
        <dbReference type="ARBA" id="ARBA00022603"/>
    </source>
</evidence>
<proteinExistence type="predicted"/>
<gene>
    <name evidence="7" type="primary">ubiE_88</name>
    <name evidence="7" type="ORF">SDC9_107810</name>
</gene>
<evidence type="ECO:0000256" key="1">
    <source>
        <dbReference type="ARBA" id="ARBA00005189"/>
    </source>
</evidence>
<comment type="catalytic activity">
    <reaction evidence="5">
        <text>phosphoethanolamine + S-adenosyl-L-methionine = N-methylethanolamine phosphate + S-adenosyl-L-homocysteine + H(+)</text>
        <dbReference type="Rhea" id="RHEA:20365"/>
        <dbReference type="ChEBI" id="CHEBI:15378"/>
        <dbReference type="ChEBI" id="CHEBI:57781"/>
        <dbReference type="ChEBI" id="CHEBI:57856"/>
        <dbReference type="ChEBI" id="CHEBI:58190"/>
        <dbReference type="ChEBI" id="CHEBI:59789"/>
        <dbReference type="EC" id="2.1.1.103"/>
    </reaction>
    <physiologicalReaction direction="left-to-right" evidence="5">
        <dbReference type="Rhea" id="RHEA:20366"/>
    </physiologicalReaction>
</comment>
<comment type="pathway">
    <text evidence="1">Lipid metabolism.</text>
</comment>
<dbReference type="EC" id="2.1.1.163" evidence="7"/>
<name>A0A645B7C5_9ZZZZ</name>
<feature type="domain" description="Methyltransferase" evidence="6">
    <location>
        <begin position="61"/>
        <end position="155"/>
    </location>
</feature>
<dbReference type="EMBL" id="VSSQ01018074">
    <property type="protein sequence ID" value="MPM60956.1"/>
    <property type="molecule type" value="Genomic_DNA"/>
</dbReference>
<sequence length="270" mass="31406">MENNNNTQNLLVADFDMALIAEFFKGVTRQGPGSIASTLNAVKIIQESSQNAQLFNNEYHILDIGCGTGTQTLVLADYTQSKITATDLIKDFLSIAQQKVLKKGLSQRVSFIEASMDNLPFATESYDVIWAEGSIFIIGFEQGLKDWYKFIKPGGYIAVTDCSWFTNERPNEIEQYWKDNYPQIDTVENKIKILQECGYEFIDAFNLPDECWIDNYYQSMQERIELFRSRYRFSQGILNFVNREAQEIDLYMKYRQYYGYTFFIGRKPMK</sequence>
<dbReference type="PANTHER" id="PTHR44307:SF2">
    <property type="entry name" value="PHOSPHOETHANOLAMINE METHYLTRANSFERASE ISOFORM X1"/>
    <property type="match status" value="1"/>
</dbReference>
<organism evidence="7">
    <name type="scientific">bioreactor metagenome</name>
    <dbReference type="NCBI Taxonomy" id="1076179"/>
    <lineage>
        <taxon>unclassified sequences</taxon>
        <taxon>metagenomes</taxon>
        <taxon>ecological metagenomes</taxon>
    </lineage>
</organism>
<evidence type="ECO:0000256" key="3">
    <source>
        <dbReference type="ARBA" id="ARBA00022679"/>
    </source>
</evidence>
<dbReference type="Gene3D" id="3.40.50.150">
    <property type="entry name" value="Vaccinia Virus protein VP39"/>
    <property type="match status" value="1"/>
</dbReference>
<dbReference type="AlphaFoldDB" id="A0A645B7C5"/>
<keyword evidence="3 7" id="KW-0808">Transferase</keyword>
<evidence type="ECO:0000259" key="6">
    <source>
        <dbReference type="Pfam" id="PF13649"/>
    </source>
</evidence>
<evidence type="ECO:0000256" key="5">
    <source>
        <dbReference type="ARBA" id="ARBA00047622"/>
    </source>
</evidence>
<accession>A0A645B7C5</accession>
<evidence type="ECO:0000313" key="7">
    <source>
        <dbReference type="EMBL" id="MPM60956.1"/>
    </source>
</evidence>
<protein>
    <submittedName>
        <fullName evidence="7">Ubiquinone/menaquinone biosynthesis C-methyltransferase UbiE</fullName>
        <ecNumber evidence="7">2.1.1.163</ecNumber>
    </submittedName>
</protein>